<dbReference type="Proteomes" id="UP000322159">
    <property type="component" value="Chromosome"/>
</dbReference>
<sequence>MFFAPLPDHDDSHDRGYTAPEWMQPPAHVLPAVAPITRLLGRTPHAALTLRGVEVFPNGVKLMLRGVVLRGDLDRRAWRSLSDDVMGHHLGPGANDALRLGFSFPDGTRVEAGATWPMPDQAPTGPHLTMLGGGGGGGGDHYEIGNDAWLWPAPPAAPLTLHYRWTSLGIPEQSIELDGAALIARRGDAVALWD</sequence>
<dbReference type="EMBL" id="CP043504">
    <property type="protein sequence ID" value="QEO08834.1"/>
    <property type="molecule type" value="Genomic_DNA"/>
</dbReference>
<evidence type="ECO:0000313" key="3">
    <source>
        <dbReference type="Proteomes" id="UP000322159"/>
    </source>
</evidence>
<proteinExistence type="predicted"/>
<dbReference type="RefSeq" id="WP_149324267.1">
    <property type="nucleotide sequence ID" value="NZ_CP043504.1"/>
</dbReference>
<dbReference type="OrthoDB" id="5186655at2"/>
<reference evidence="2 3" key="1">
    <citation type="submission" date="2019-09" db="EMBL/GenBank/DDBJ databases">
        <title>Genome sequencing of strain KACC 19322.</title>
        <authorList>
            <person name="Heo J."/>
            <person name="Kim S.-J."/>
            <person name="Kim J.-S."/>
            <person name="Hong S.-B."/>
            <person name="Kwon S.-W."/>
        </authorList>
    </citation>
    <scope>NUCLEOTIDE SEQUENCE [LARGE SCALE GENOMIC DNA]</scope>
    <source>
        <strain evidence="2 3">KACC 19322</strain>
    </source>
</reference>
<name>A0A5C1Y4M6_9MICO</name>
<dbReference type="KEGG" id="lyk:FLP23_01660"/>
<feature type="compositionally biased region" description="Basic and acidic residues" evidence="1">
    <location>
        <begin position="7"/>
        <end position="16"/>
    </location>
</feature>
<organism evidence="2 3">
    <name type="scientific">Protaetiibacter larvae</name>
    <dbReference type="NCBI Taxonomy" id="2592654"/>
    <lineage>
        <taxon>Bacteria</taxon>
        <taxon>Bacillati</taxon>
        <taxon>Actinomycetota</taxon>
        <taxon>Actinomycetes</taxon>
        <taxon>Micrococcales</taxon>
        <taxon>Microbacteriaceae</taxon>
        <taxon>Protaetiibacter</taxon>
    </lineage>
</organism>
<keyword evidence="3" id="KW-1185">Reference proteome</keyword>
<feature type="region of interest" description="Disordered" evidence="1">
    <location>
        <begin position="1"/>
        <end position="21"/>
    </location>
</feature>
<protein>
    <submittedName>
        <fullName evidence="2">Uncharacterized protein</fullName>
    </submittedName>
</protein>
<gene>
    <name evidence="2" type="ORF">FLP23_01660</name>
</gene>
<dbReference type="AlphaFoldDB" id="A0A5C1Y4M6"/>
<evidence type="ECO:0000313" key="2">
    <source>
        <dbReference type="EMBL" id="QEO08834.1"/>
    </source>
</evidence>
<evidence type="ECO:0000256" key="1">
    <source>
        <dbReference type="SAM" id="MobiDB-lite"/>
    </source>
</evidence>
<accession>A0A5C1Y4M6</accession>